<reference evidence="1 2" key="1">
    <citation type="submission" date="2021-07" db="EMBL/GenBank/DDBJ databases">
        <title>Novel Helicobacter sp. Isolated from a cat.</title>
        <authorList>
            <person name="Rimbara E."/>
            <person name="Suzuki M."/>
        </authorList>
    </citation>
    <scope>NUCLEOTIDE SEQUENCE [LARGE SCALE GENOMIC DNA]</scope>
    <source>
        <strain evidence="2">NHP19-012</strain>
    </source>
</reference>
<protein>
    <submittedName>
        <fullName evidence="1">Uncharacterized protein</fullName>
    </submittedName>
</protein>
<keyword evidence="2" id="KW-1185">Reference proteome</keyword>
<dbReference type="EMBL" id="AP024819">
    <property type="protein sequence ID" value="BCZ19541.1"/>
    <property type="molecule type" value="Genomic_DNA"/>
</dbReference>
<organism evidence="1 2">
    <name type="scientific">Helicobacter gastrofelis</name>
    <dbReference type="NCBI Taxonomy" id="2849642"/>
    <lineage>
        <taxon>Bacteria</taxon>
        <taxon>Pseudomonadati</taxon>
        <taxon>Campylobacterota</taxon>
        <taxon>Epsilonproteobacteria</taxon>
        <taxon>Campylobacterales</taxon>
        <taxon>Helicobacteraceae</taxon>
        <taxon>Helicobacter</taxon>
    </lineage>
</organism>
<gene>
    <name evidence="1" type="ORF">NHP190012_11830</name>
</gene>
<evidence type="ECO:0000313" key="2">
    <source>
        <dbReference type="Proteomes" id="UP000826146"/>
    </source>
</evidence>
<proteinExistence type="predicted"/>
<name>A0ABM7SFD8_9HELI</name>
<evidence type="ECO:0000313" key="1">
    <source>
        <dbReference type="EMBL" id="BCZ19541.1"/>
    </source>
</evidence>
<dbReference type="Proteomes" id="UP000826146">
    <property type="component" value="Chromosome"/>
</dbReference>
<sequence length="66" mass="7529">MLPSRENAKTNVFFKLDFIDTTRTTPKINVKVSKGKDLFGDLKNVLKQASNEFSEELLKALKRAEN</sequence>
<accession>A0ABM7SFD8</accession>